<dbReference type="InterPro" id="IPR006439">
    <property type="entry name" value="HAD-SF_hydro_IA"/>
</dbReference>
<evidence type="ECO:0000313" key="1">
    <source>
        <dbReference type="EMBL" id="MEQ2637742.1"/>
    </source>
</evidence>
<dbReference type="PRINTS" id="PR00413">
    <property type="entry name" value="HADHALOGNASE"/>
</dbReference>
<dbReference type="RefSeq" id="WP_349182330.1">
    <property type="nucleotide sequence ID" value="NZ_JBBNGS010000008.1"/>
</dbReference>
<dbReference type="Gene3D" id="3.40.50.1000">
    <property type="entry name" value="HAD superfamily/HAD-like"/>
    <property type="match status" value="1"/>
</dbReference>
<dbReference type="InterPro" id="IPR023198">
    <property type="entry name" value="PGP-like_dom2"/>
</dbReference>
<dbReference type="PANTHER" id="PTHR43611">
    <property type="entry name" value="ALPHA-D-GLUCOSE 1-PHOSPHATE PHOSPHATASE"/>
    <property type="match status" value="1"/>
</dbReference>
<dbReference type="InterPro" id="IPR023214">
    <property type="entry name" value="HAD_sf"/>
</dbReference>
<gene>
    <name evidence="1" type="ORF">AAAT05_05215</name>
</gene>
<dbReference type="PANTHER" id="PTHR43611:SF3">
    <property type="entry name" value="FLAVIN MONONUCLEOTIDE HYDROLASE 1, CHLOROPLATIC"/>
    <property type="match status" value="1"/>
</dbReference>
<keyword evidence="2" id="KW-1185">Reference proteome</keyword>
<dbReference type="SUPFAM" id="SSF56784">
    <property type="entry name" value="HAD-like"/>
    <property type="match status" value="1"/>
</dbReference>
<sequence>MATRKNVVFDMGNVLMTFDGHEFSQAFTSSEEDAQALYEGVFGRVEWSLLDSGTIDHQTMLRVALAHTPERLHACVRECLARWPEHSRVIEPTNDLALRLHEAGWGVYVLSNASDRIEEQLSRTPVFGFLDGIVVSGRERLMKPGTAIFQLLCSRYGLDPATCVFVDDNADNCEGARAAGMDAFRYTGDIAELEAFLGGLG</sequence>
<dbReference type="InterPro" id="IPR036412">
    <property type="entry name" value="HAD-like_sf"/>
</dbReference>
<evidence type="ECO:0000313" key="2">
    <source>
        <dbReference type="Proteomes" id="UP001478817"/>
    </source>
</evidence>
<dbReference type="Gene3D" id="1.10.150.240">
    <property type="entry name" value="Putative phosphatase, domain 2"/>
    <property type="match status" value="1"/>
</dbReference>
<name>A0ABV1IGI2_9ACTN</name>
<protein>
    <submittedName>
        <fullName evidence="1">HAD family phosphatase</fullName>
    </submittedName>
</protein>
<dbReference type="SFLD" id="SFLDG01129">
    <property type="entry name" value="C1.5:_HAD__Beta-PGM__Phosphata"/>
    <property type="match status" value="1"/>
</dbReference>
<accession>A0ABV1IGI2</accession>
<dbReference type="Pfam" id="PF00702">
    <property type="entry name" value="Hydrolase"/>
    <property type="match status" value="1"/>
</dbReference>
<dbReference type="SFLD" id="SFLDS00003">
    <property type="entry name" value="Haloacid_Dehalogenase"/>
    <property type="match status" value="1"/>
</dbReference>
<reference evidence="1 2" key="1">
    <citation type="submission" date="2024-04" db="EMBL/GenBank/DDBJ databases">
        <title>Human intestinal bacterial collection.</title>
        <authorList>
            <person name="Pauvert C."/>
            <person name="Hitch T.C.A."/>
            <person name="Clavel T."/>
        </authorList>
    </citation>
    <scope>NUCLEOTIDE SEQUENCE [LARGE SCALE GENOMIC DNA]</scope>
    <source>
        <strain evidence="1 2">CLA-AA-H197</strain>
    </source>
</reference>
<comment type="caution">
    <text evidence="1">The sequence shown here is derived from an EMBL/GenBank/DDBJ whole genome shotgun (WGS) entry which is preliminary data.</text>
</comment>
<proteinExistence type="predicted"/>
<dbReference type="CDD" id="cd02603">
    <property type="entry name" value="HAD_sEH-N_like"/>
    <property type="match status" value="1"/>
</dbReference>
<dbReference type="NCBIfam" id="TIGR01509">
    <property type="entry name" value="HAD-SF-IA-v3"/>
    <property type="match status" value="1"/>
</dbReference>
<dbReference type="Proteomes" id="UP001478817">
    <property type="component" value="Unassembled WGS sequence"/>
</dbReference>
<organism evidence="1 2">
    <name type="scientific">Paratractidigestivibacter faecalis</name>
    <dbReference type="NCBI Taxonomy" id="2292441"/>
    <lineage>
        <taxon>Bacteria</taxon>
        <taxon>Bacillati</taxon>
        <taxon>Actinomycetota</taxon>
        <taxon>Coriobacteriia</taxon>
        <taxon>Coriobacteriales</taxon>
        <taxon>Atopobiaceae</taxon>
        <taxon>Paratractidigestivibacter</taxon>
    </lineage>
</organism>
<dbReference type="EMBL" id="JBBNGS010000008">
    <property type="protein sequence ID" value="MEQ2637742.1"/>
    <property type="molecule type" value="Genomic_DNA"/>
</dbReference>